<evidence type="ECO:0000256" key="1">
    <source>
        <dbReference type="ARBA" id="ARBA00022801"/>
    </source>
</evidence>
<gene>
    <name evidence="3" type="ORF">L0C25_16430</name>
</gene>
<accession>A0AA46TEZ1</accession>
<dbReference type="RefSeq" id="WP_271632778.1">
    <property type="nucleotide sequence ID" value="NZ_CP094970.1"/>
</dbReference>
<proteinExistence type="predicted"/>
<dbReference type="InterPro" id="IPR029058">
    <property type="entry name" value="AB_hydrolase_fold"/>
</dbReference>
<dbReference type="Proteomes" id="UP001164390">
    <property type="component" value="Chromosome"/>
</dbReference>
<keyword evidence="4" id="KW-1185">Reference proteome</keyword>
<sequence>MGRGIPLRTRVFTGLTGRLGTPIDSMDPADLPALRRRRARVQRSRLARLVVGRPAAGCEIADRTVSFGANALRMRVYRPAGATGSLPGVVAFHGGGFVLGDPEQAEWLCSQVAVRTRAVVVSAEYRLAPEHPYPAAIDDAWSATRWAYDNADELDIDRDRFAIMGESAGGTLAAVVAIKARDAGGPRLRAQALLYPAVEMTETFDSERRNAAGPIVTSAQLKGFSRMYLAGADGSDPLASPLRTPDLAGVAPALIQTAEYDPLRDNGSRYAAALRHAGVPVRYTCYRGAVHGYLNMPGVVPAAQQAIGEVERELRRLLQ</sequence>
<evidence type="ECO:0000313" key="3">
    <source>
        <dbReference type="EMBL" id="UYM04119.1"/>
    </source>
</evidence>
<evidence type="ECO:0000313" key="4">
    <source>
        <dbReference type="Proteomes" id="UP001164390"/>
    </source>
</evidence>
<protein>
    <submittedName>
        <fullName evidence="3">Alpha/beta hydrolase</fullName>
    </submittedName>
</protein>
<feature type="domain" description="Alpha/beta hydrolase fold-3" evidence="2">
    <location>
        <begin position="89"/>
        <end position="294"/>
    </location>
</feature>
<name>A0AA46TEZ1_9ACTN</name>
<organism evidence="3 4">
    <name type="scientific">Solicola gregarius</name>
    <dbReference type="NCBI Taxonomy" id="2908642"/>
    <lineage>
        <taxon>Bacteria</taxon>
        <taxon>Bacillati</taxon>
        <taxon>Actinomycetota</taxon>
        <taxon>Actinomycetes</taxon>
        <taxon>Propionibacteriales</taxon>
        <taxon>Nocardioidaceae</taxon>
        <taxon>Solicola</taxon>
    </lineage>
</organism>
<dbReference type="AlphaFoldDB" id="A0AA46TEZ1"/>
<dbReference type="SUPFAM" id="SSF53474">
    <property type="entry name" value="alpha/beta-Hydrolases"/>
    <property type="match status" value="1"/>
</dbReference>
<dbReference type="KEGG" id="sgrg:L0C25_16430"/>
<reference evidence="3" key="1">
    <citation type="submission" date="2022-01" db="EMBL/GenBank/DDBJ databases">
        <title>Nocardioidaceae gen. sp. A5X3R13.</title>
        <authorList>
            <person name="Lopez Marin M.A."/>
            <person name="Uhlik O."/>
        </authorList>
    </citation>
    <scope>NUCLEOTIDE SEQUENCE</scope>
    <source>
        <strain evidence="3">A5X3R13</strain>
    </source>
</reference>
<dbReference type="InterPro" id="IPR050300">
    <property type="entry name" value="GDXG_lipolytic_enzyme"/>
</dbReference>
<evidence type="ECO:0000259" key="2">
    <source>
        <dbReference type="Pfam" id="PF07859"/>
    </source>
</evidence>
<dbReference type="PANTHER" id="PTHR48081:SF8">
    <property type="entry name" value="ALPHA_BETA HYDROLASE FOLD-3 DOMAIN-CONTAINING PROTEIN-RELATED"/>
    <property type="match status" value="1"/>
</dbReference>
<dbReference type="InterPro" id="IPR013094">
    <property type="entry name" value="AB_hydrolase_3"/>
</dbReference>
<dbReference type="Pfam" id="PF07859">
    <property type="entry name" value="Abhydrolase_3"/>
    <property type="match status" value="1"/>
</dbReference>
<dbReference type="GO" id="GO:0016787">
    <property type="term" value="F:hydrolase activity"/>
    <property type="evidence" value="ECO:0007669"/>
    <property type="project" value="UniProtKB-KW"/>
</dbReference>
<keyword evidence="1 3" id="KW-0378">Hydrolase</keyword>
<dbReference type="EMBL" id="CP094970">
    <property type="protein sequence ID" value="UYM04119.1"/>
    <property type="molecule type" value="Genomic_DNA"/>
</dbReference>
<dbReference type="PANTHER" id="PTHR48081">
    <property type="entry name" value="AB HYDROLASE SUPERFAMILY PROTEIN C4A8.06C"/>
    <property type="match status" value="1"/>
</dbReference>
<dbReference type="Gene3D" id="3.40.50.1820">
    <property type="entry name" value="alpha/beta hydrolase"/>
    <property type="match status" value="1"/>
</dbReference>